<dbReference type="InterPro" id="IPR036291">
    <property type="entry name" value="NAD(P)-bd_dom_sf"/>
</dbReference>
<name>A0A317UVB6_ASPEC</name>
<keyword evidence="5" id="KW-1185">Reference proteome</keyword>
<dbReference type="Gene3D" id="3.40.50.720">
    <property type="entry name" value="NAD(P)-binding Rossmann-like Domain"/>
    <property type="match status" value="1"/>
</dbReference>
<dbReference type="OrthoDB" id="294295at2759"/>
<evidence type="ECO:0000313" key="5">
    <source>
        <dbReference type="Proteomes" id="UP000246171"/>
    </source>
</evidence>
<dbReference type="GeneID" id="37053935"/>
<organism evidence="4 5">
    <name type="scientific">Aspergillus eucalypticola (strain CBS 122712 / IBT 29274)</name>
    <dbReference type="NCBI Taxonomy" id="1448314"/>
    <lineage>
        <taxon>Eukaryota</taxon>
        <taxon>Fungi</taxon>
        <taxon>Dikarya</taxon>
        <taxon>Ascomycota</taxon>
        <taxon>Pezizomycotina</taxon>
        <taxon>Eurotiomycetes</taxon>
        <taxon>Eurotiomycetidae</taxon>
        <taxon>Eurotiales</taxon>
        <taxon>Aspergillaceae</taxon>
        <taxon>Aspergillus</taxon>
        <taxon>Aspergillus subgen. Circumdati</taxon>
    </lineage>
</organism>
<dbReference type="PRINTS" id="PR00081">
    <property type="entry name" value="GDHRDH"/>
</dbReference>
<keyword evidence="2" id="KW-0521">NADP</keyword>
<evidence type="ECO:0000256" key="2">
    <source>
        <dbReference type="ARBA" id="ARBA00022857"/>
    </source>
</evidence>
<proteinExistence type="inferred from homology"/>
<dbReference type="Proteomes" id="UP000246171">
    <property type="component" value="Unassembled WGS sequence"/>
</dbReference>
<comment type="caution">
    <text evidence="4">The sequence shown here is derived from an EMBL/GenBank/DDBJ whole genome shotgun (WGS) entry which is preliminary data.</text>
</comment>
<keyword evidence="3" id="KW-0560">Oxidoreductase</keyword>
<dbReference type="SUPFAM" id="SSF51735">
    <property type="entry name" value="NAD(P)-binding Rossmann-fold domains"/>
    <property type="match status" value="1"/>
</dbReference>
<dbReference type="EMBL" id="MSFU01000027">
    <property type="protein sequence ID" value="PWY65391.1"/>
    <property type="molecule type" value="Genomic_DNA"/>
</dbReference>
<comment type="similarity">
    <text evidence="1">Belongs to the short-chain dehydrogenases/reductases (SDR) family.</text>
</comment>
<protein>
    <submittedName>
        <fullName evidence="4">NAD(P)-binding protein</fullName>
    </submittedName>
</protein>
<dbReference type="PANTHER" id="PTHR43477:SF1">
    <property type="entry name" value="DIHYDROANTICAPSIN 7-DEHYDROGENASE"/>
    <property type="match status" value="1"/>
</dbReference>
<dbReference type="GO" id="GO:0016491">
    <property type="term" value="F:oxidoreductase activity"/>
    <property type="evidence" value="ECO:0007669"/>
    <property type="project" value="UniProtKB-KW"/>
</dbReference>
<dbReference type="InterPro" id="IPR002347">
    <property type="entry name" value="SDR_fam"/>
</dbReference>
<dbReference type="InterPro" id="IPR051122">
    <property type="entry name" value="SDR_DHRS6-like"/>
</dbReference>
<reference evidence="4" key="1">
    <citation type="submission" date="2016-12" db="EMBL/GenBank/DDBJ databases">
        <title>The genomes of Aspergillus section Nigri reveals drivers in fungal speciation.</title>
        <authorList>
            <consortium name="DOE Joint Genome Institute"/>
            <person name="Vesth T.C."/>
            <person name="Nybo J."/>
            <person name="Theobald S."/>
            <person name="Brandl J."/>
            <person name="Frisvad J.C."/>
            <person name="Nielsen K.F."/>
            <person name="Lyhne E.K."/>
            <person name="Kogle M.E."/>
            <person name="Kuo A."/>
            <person name="Riley R."/>
            <person name="Clum A."/>
            <person name="Nolan M."/>
            <person name="Lipzen A."/>
            <person name="Salamov A."/>
            <person name="Henrissat B."/>
            <person name="Wiebenga A."/>
            <person name="De vries R.P."/>
            <person name="Grigoriev I.V."/>
            <person name="Mortensen U.H."/>
            <person name="Andersen M.R."/>
            <person name="Baker S.E."/>
        </authorList>
    </citation>
    <scope>NUCLEOTIDE SEQUENCE</scope>
    <source>
        <strain evidence="4">CBS 122712</strain>
    </source>
</reference>
<evidence type="ECO:0000313" key="4">
    <source>
        <dbReference type="EMBL" id="PWY65391.1"/>
    </source>
</evidence>
<evidence type="ECO:0000256" key="3">
    <source>
        <dbReference type="ARBA" id="ARBA00023002"/>
    </source>
</evidence>
<dbReference type="InterPro" id="IPR057571">
    <property type="entry name" value="SDR_PhqE-like"/>
</dbReference>
<dbReference type="VEuPathDB" id="FungiDB:BO83DRAFT_381367"/>
<sequence length="268" mass="27961">MAPQTLKYTTKLAGKRVLILGGTSGIGFCVAEAALEHGADVIISSSHAAKVTKSIARLQDAYPELTGRAQAVSGYPCDLADSAALEANLTRLLEQATDGGKRKLHHVAFTAGNALQLPALQDLAVDAVHAAGTVRFLAPTILAKILPQYMDRSPDNSFTVTGGAAAQRPSAGWSVMAAYAAGTEGLVRGLALDLKPIRVNIVSPGPVHTELFDGFGEIRDAVLEAFKEKSLTGAVGRPEDVAEAYIYIMKDRYITGSCVASNGGSVLA</sequence>
<dbReference type="PANTHER" id="PTHR43477">
    <property type="entry name" value="DIHYDROANTICAPSIN 7-DEHYDROGENASE"/>
    <property type="match status" value="1"/>
</dbReference>
<dbReference type="Pfam" id="PF23441">
    <property type="entry name" value="SDR"/>
    <property type="match status" value="1"/>
</dbReference>
<dbReference type="AlphaFoldDB" id="A0A317UVB6"/>
<dbReference type="RefSeq" id="XP_025384446.1">
    <property type="nucleotide sequence ID" value="XM_025531973.1"/>
</dbReference>
<dbReference type="CDD" id="cd05233">
    <property type="entry name" value="SDR_c"/>
    <property type="match status" value="1"/>
</dbReference>
<gene>
    <name evidence="4" type="ORF">BO83DRAFT_381367</name>
</gene>
<accession>A0A317UVB6</accession>
<evidence type="ECO:0000256" key="1">
    <source>
        <dbReference type="ARBA" id="ARBA00006484"/>
    </source>
</evidence>